<evidence type="ECO:0000256" key="2">
    <source>
        <dbReference type="SAM" id="MobiDB-lite"/>
    </source>
</evidence>
<reference evidence="4 5" key="1">
    <citation type="submission" date="2017-12" db="EMBL/GenBank/DDBJ databases">
        <title>Genome Sequence of a Multidrug-Resistant Candida haemulonii Isolate from a Patient with Chronic Leg Ulcers in Israel.</title>
        <authorList>
            <person name="Chow N.A."/>
            <person name="Gade L."/>
            <person name="Batra D."/>
            <person name="Rowe L.A."/>
            <person name="Ben-Ami R."/>
            <person name="Loparev V.N."/>
            <person name="Litvintseva A.P."/>
        </authorList>
    </citation>
    <scope>NUCLEOTIDE SEQUENCE [LARGE SCALE GENOMIC DNA]</scope>
    <source>
        <strain evidence="4 5">B11899</strain>
    </source>
</reference>
<gene>
    <name evidence="4" type="ORF">CXQ85_002960</name>
</gene>
<comment type="caution">
    <text evidence="4">The sequence shown here is derived from an EMBL/GenBank/DDBJ whole genome shotgun (WGS) entry which is preliminary data.</text>
</comment>
<feature type="domain" description="HTH CENPB-type" evidence="3">
    <location>
        <begin position="71"/>
        <end position="146"/>
    </location>
</feature>
<feature type="region of interest" description="Disordered" evidence="2">
    <location>
        <begin position="310"/>
        <end position="359"/>
    </location>
</feature>
<dbReference type="OrthoDB" id="2507562at2759"/>
<dbReference type="STRING" id="45357.A0A2V1AYR2"/>
<dbReference type="PROSITE" id="PS51253">
    <property type="entry name" value="HTH_CENPB"/>
    <property type="match status" value="1"/>
</dbReference>
<proteinExistence type="predicted"/>
<dbReference type="InterPro" id="IPR006600">
    <property type="entry name" value="HTH_CenpB_DNA-bd_dom"/>
</dbReference>
<feature type="compositionally biased region" description="Polar residues" evidence="2">
    <location>
        <begin position="166"/>
        <end position="184"/>
    </location>
</feature>
<dbReference type="RefSeq" id="XP_025344170.1">
    <property type="nucleotide sequence ID" value="XM_025486620.1"/>
</dbReference>
<dbReference type="GO" id="GO:0003677">
    <property type="term" value="F:DNA binding"/>
    <property type="evidence" value="ECO:0007669"/>
    <property type="project" value="UniProtKB-KW"/>
</dbReference>
<protein>
    <recommendedName>
        <fullName evidence="3">HTH CENPB-type domain-containing protein</fullName>
    </recommendedName>
</protein>
<feature type="compositionally biased region" description="Basic residues" evidence="2">
    <location>
        <begin position="196"/>
        <end position="206"/>
    </location>
</feature>
<feature type="compositionally biased region" description="Basic and acidic residues" evidence="2">
    <location>
        <begin position="223"/>
        <end position="233"/>
    </location>
</feature>
<dbReference type="Pfam" id="PF03221">
    <property type="entry name" value="HTH_Tnp_Tc5"/>
    <property type="match status" value="1"/>
</dbReference>
<dbReference type="AlphaFoldDB" id="A0A2V1AYR2"/>
<sequence>MKNRGRLPRATLEQKIKILDYFHSSDRPQSDTVEKFKDMVAISTSTFNEWVKREDEYRERYKSSESSFEKNSKRKSSYKYDKINRAMDLLVQQRMEQNEAITEPLLRDYWQVYAHQFGVDNPKRLVSFSHGWLSQFKKRHGLLRKKGSKNADLTRVTNERLLVEPSATSDASEGFSDNESASTDSENELPEQEKHLSRRQQHKKSSQFRPQDTLSFQTQYSYTERKSPQRKNDASNSLATAMSLPMGPNKVATAADIEKFLFNTVKMYHEFKSSFLSERLIDLRSSGKEDAVAASDGSSQNEKLLSDHKLLSSTQQFAHKPRQKRRRLEPQVPQVPSQLGQQLPQPNIFSQQSSSRSGNSEILDNMFMRRQGGDDFARYQNHQSQPQQLESHQNNQSHKGNQDGSSEEIWNNQRKMWERNKIML</sequence>
<feature type="region of interest" description="Disordered" evidence="2">
    <location>
        <begin position="155"/>
        <end position="244"/>
    </location>
</feature>
<feature type="compositionally biased region" description="Low complexity" evidence="2">
    <location>
        <begin position="350"/>
        <end position="359"/>
    </location>
</feature>
<evidence type="ECO:0000313" key="4">
    <source>
        <dbReference type="EMBL" id="PVH23230.1"/>
    </source>
</evidence>
<dbReference type="Proteomes" id="UP000244309">
    <property type="component" value="Unassembled WGS sequence"/>
</dbReference>
<keyword evidence="1" id="KW-0238">DNA-binding</keyword>
<accession>A0A2V1AYR2</accession>
<dbReference type="SUPFAM" id="SSF46689">
    <property type="entry name" value="Homeodomain-like"/>
    <property type="match status" value="1"/>
</dbReference>
<organism evidence="4 5">
    <name type="scientific">Candidozyma haemuli</name>
    <dbReference type="NCBI Taxonomy" id="45357"/>
    <lineage>
        <taxon>Eukaryota</taxon>
        <taxon>Fungi</taxon>
        <taxon>Dikarya</taxon>
        <taxon>Ascomycota</taxon>
        <taxon>Saccharomycotina</taxon>
        <taxon>Pichiomycetes</taxon>
        <taxon>Metschnikowiaceae</taxon>
        <taxon>Candidozyma</taxon>
    </lineage>
</organism>
<dbReference type="InterPro" id="IPR009057">
    <property type="entry name" value="Homeodomain-like_sf"/>
</dbReference>
<feature type="compositionally biased region" description="Polar residues" evidence="2">
    <location>
        <begin position="207"/>
        <end position="222"/>
    </location>
</feature>
<keyword evidence="5" id="KW-1185">Reference proteome</keyword>
<dbReference type="Gene3D" id="1.10.10.60">
    <property type="entry name" value="Homeodomain-like"/>
    <property type="match status" value="1"/>
</dbReference>
<evidence type="ECO:0000259" key="3">
    <source>
        <dbReference type="PROSITE" id="PS51253"/>
    </source>
</evidence>
<evidence type="ECO:0000313" key="5">
    <source>
        <dbReference type="Proteomes" id="UP000244309"/>
    </source>
</evidence>
<dbReference type="GeneID" id="37008291"/>
<feature type="region of interest" description="Disordered" evidence="2">
    <location>
        <begin position="381"/>
        <end position="410"/>
    </location>
</feature>
<name>A0A2V1AYR2_9ASCO</name>
<dbReference type="VEuPathDB" id="FungiDB:CXQ85_002960"/>
<feature type="compositionally biased region" description="Polar residues" evidence="2">
    <location>
        <begin position="334"/>
        <end position="349"/>
    </location>
</feature>
<dbReference type="EMBL" id="PKFO01000010">
    <property type="protein sequence ID" value="PVH23230.1"/>
    <property type="molecule type" value="Genomic_DNA"/>
</dbReference>
<evidence type="ECO:0000256" key="1">
    <source>
        <dbReference type="ARBA" id="ARBA00023125"/>
    </source>
</evidence>